<name>A0A841NND4_9FLAO</name>
<reference evidence="1 2" key="1">
    <citation type="submission" date="2020-08" db="EMBL/GenBank/DDBJ databases">
        <title>Functional genomics of gut bacteria from endangered species of beetles.</title>
        <authorList>
            <person name="Carlos-Shanley C."/>
        </authorList>
    </citation>
    <scope>NUCLEOTIDE SEQUENCE [LARGE SCALE GENOMIC DNA]</scope>
    <source>
        <strain evidence="1 2">S00136</strain>
    </source>
</reference>
<proteinExistence type="predicted"/>
<organism evidence="1 2">
    <name type="scientific">Chryseobacterium shigense</name>
    <dbReference type="NCBI Taxonomy" id="297244"/>
    <lineage>
        <taxon>Bacteria</taxon>
        <taxon>Pseudomonadati</taxon>
        <taxon>Bacteroidota</taxon>
        <taxon>Flavobacteriia</taxon>
        <taxon>Flavobacteriales</taxon>
        <taxon>Weeksellaceae</taxon>
        <taxon>Chryseobacterium group</taxon>
        <taxon>Chryseobacterium</taxon>
    </lineage>
</organism>
<dbReference type="EMBL" id="JACHLC010000005">
    <property type="protein sequence ID" value="MBB6372245.1"/>
    <property type="molecule type" value="Genomic_DNA"/>
</dbReference>
<gene>
    <name evidence="1" type="ORF">HNP36_003337</name>
</gene>
<dbReference type="AlphaFoldDB" id="A0A841NND4"/>
<accession>A0A841NND4</accession>
<comment type="caution">
    <text evidence="1">The sequence shown here is derived from an EMBL/GenBank/DDBJ whole genome shotgun (WGS) entry which is preliminary data.</text>
</comment>
<sequence length="29" mass="3417">MLLLYEFFNAKFIIYSVYIKAAKKESTKG</sequence>
<evidence type="ECO:0000313" key="1">
    <source>
        <dbReference type="EMBL" id="MBB6372245.1"/>
    </source>
</evidence>
<dbReference type="Proteomes" id="UP000589738">
    <property type="component" value="Unassembled WGS sequence"/>
</dbReference>
<protein>
    <submittedName>
        <fullName evidence="1">Uncharacterized protein</fullName>
    </submittedName>
</protein>
<evidence type="ECO:0000313" key="2">
    <source>
        <dbReference type="Proteomes" id="UP000589738"/>
    </source>
</evidence>
<keyword evidence="2" id="KW-1185">Reference proteome</keyword>